<evidence type="ECO:0000313" key="6">
    <source>
        <dbReference type="Proteomes" id="UP000325113"/>
    </source>
</evidence>
<sequence length="110" mass="12482">MGDPRRRFSSQAPGRSEQPPRKATAHSALHRTSKTMSGAPSRFSSFWRRSGLNYLEMITVASTSMRQCLKEPLRTEALGRTSYAFREFKFENGVEQPPETVSNMPDAERD</sequence>
<dbReference type="GO" id="GO:0045259">
    <property type="term" value="C:proton-transporting ATP synthase complex"/>
    <property type="evidence" value="ECO:0007669"/>
    <property type="project" value="InterPro"/>
</dbReference>
<dbReference type="CDD" id="cd12153">
    <property type="entry name" value="F1-ATPase_epsilon"/>
    <property type="match status" value="1"/>
</dbReference>
<evidence type="ECO:0000313" key="5">
    <source>
        <dbReference type="Proteomes" id="UP000322899"/>
    </source>
</evidence>
<dbReference type="InterPro" id="IPR006721">
    <property type="entry name" value="ATP_synth_F1_esu_mt"/>
</dbReference>
<evidence type="ECO:0000256" key="1">
    <source>
        <dbReference type="ARBA" id="ARBA00009502"/>
    </source>
</evidence>
<dbReference type="Gene3D" id="1.10.1620.20">
    <property type="entry name" value="ATP synthase, F1 complex, epsilon subunit superfamily, mitochondrial"/>
    <property type="match status" value="1"/>
</dbReference>
<dbReference type="Pfam" id="PF04627">
    <property type="entry name" value="ATP-synt_Eps"/>
    <property type="match status" value="1"/>
</dbReference>
<proteinExistence type="inferred from homology"/>
<feature type="region of interest" description="Disordered" evidence="2">
    <location>
        <begin position="1"/>
        <end position="42"/>
    </location>
</feature>
<dbReference type="GO" id="GO:0046933">
    <property type="term" value="F:proton-transporting ATP synthase activity, rotational mechanism"/>
    <property type="evidence" value="ECO:0007669"/>
    <property type="project" value="InterPro"/>
</dbReference>
<evidence type="ECO:0000313" key="4">
    <source>
        <dbReference type="EMBL" id="KAA0166714.1"/>
    </source>
</evidence>
<dbReference type="SUPFAM" id="SSF48690">
    <property type="entry name" value="Epsilon subunit of mitochondrial F1F0-ATP synthase"/>
    <property type="match status" value="1"/>
</dbReference>
<gene>
    <name evidence="4" type="ORF">FNF27_07453</name>
    <name evidence="3" type="ORF">FNF31_07425</name>
</gene>
<organism evidence="4 5">
    <name type="scientific">Cafeteria roenbergensis</name>
    <name type="common">Marine flagellate</name>
    <dbReference type="NCBI Taxonomy" id="33653"/>
    <lineage>
        <taxon>Eukaryota</taxon>
        <taxon>Sar</taxon>
        <taxon>Stramenopiles</taxon>
        <taxon>Bigyra</taxon>
        <taxon>Opalozoa</taxon>
        <taxon>Bicosoecida</taxon>
        <taxon>Cafeteriaceae</taxon>
        <taxon>Cafeteria</taxon>
    </lineage>
</organism>
<evidence type="ECO:0000313" key="3">
    <source>
        <dbReference type="EMBL" id="KAA0148401.1"/>
    </source>
</evidence>
<dbReference type="Proteomes" id="UP000322899">
    <property type="component" value="Unassembled WGS sequence"/>
</dbReference>
<name>A0A5A8DPQ8_CAFRO</name>
<dbReference type="OrthoDB" id="269124at2759"/>
<evidence type="ECO:0000256" key="2">
    <source>
        <dbReference type="SAM" id="MobiDB-lite"/>
    </source>
</evidence>
<dbReference type="GO" id="GO:0005743">
    <property type="term" value="C:mitochondrial inner membrane"/>
    <property type="evidence" value="ECO:0007669"/>
    <property type="project" value="InterPro"/>
</dbReference>
<dbReference type="AlphaFoldDB" id="A0A5A8DPQ8"/>
<dbReference type="Proteomes" id="UP000325113">
    <property type="component" value="Unassembled WGS sequence"/>
</dbReference>
<dbReference type="EMBL" id="VLTM01000149">
    <property type="protein sequence ID" value="KAA0148401.1"/>
    <property type="molecule type" value="Genomic_DNA"/>
</dbReference>
<protein>
    <submittedName>
        <fullName evidence="4">Uncharacterized protein</fullName>
    </submittedName>
</protein>
<comment type="caution">
    <text evidence="4">The sequence shown here is derived from an EMBL/GenBank/DDBJ whole genome shotgun (WGS) entry which is preliminary data.</text>
</comment>
<comment type="similarity">
    <text evidence="1">Belongs to the eukaryotic ATPase epsilon family.</text>
</comment>
<dbReference type="EMBL" id="VLTO01000085">
    <property type="protein sequence ID" value="KAA0166714.1"/>
    <property type="molecule type" value="Genomic_DNA"/>
</dbReference>
<reference evidence="5 6" key="1">
    <citation type="submission" date="2019-07" db="EMBL/GenBank/DDBJ databases">
        <title>Genomes of Cafeteria roenbergensis.</title>
        <authorList>
            <person name="Fischer M.G."/>
            <person name="Hackl T."/>
            <person name="Roman M."/>
        </authorList>
    </citation>
    <scope>NUCLEOTIDE SEQUENCE [LARGE SCALE GENOMIC DNA]</scope>
    <source>
        <strain evidence="3 6">Cflag</strain>
        <strain evidence="4 5">E4-10P</strain>
    </source>
</reference>
<accession>A0A5A8DPQ8</accession>
<dbReference type="InterPro" id="IPR036742">
    <property type="entry name" value="ATP_synth_F1_esu_sf_mt"/>
</dbReference>